<geneLocation type="plasmid" evidence="1">
    <name>pNDM-TJ03</name>
</geneLocation>
<accession>A0A345WYM9</accession>
<organism evidence="1">
    <name type="scientific">Klebsiella pneumoniae</name>
    <dbReference type="NCBI Taxonomy" id="573"/>
    <lineage>
        <taxon>Bacteria</taxon>
        <taxon>Pseudomonadati</taxon>
        <taxon>Pseudomonadota</taxon>
        <taxon>Gammaproteobacteria</taxon>
        <taxon>Enterobacterales</taxon>
        <taxon>Enterobacteriaceae</taxon>
        <taxon>Klebsiella/Raoultella group</taxon>
        <taxon>Klebsiella</taxon>
        <taxon>Klebsiella pneumoniae complex</taxon>
    </lineage>
</organism>
<protein>
    <submittedName>
        <fullName evidence="1">Uncharacterized protein</fullName>
    </submittedName>
</protein>
<sequence>MQCRAIRKQCAVPQNGNAVASIRGNHNYRNCGQPYETRQYT</sequence>
<evidence type="ECO:0000313" key="1">
    <source>
        <dbReference type="EMBL" id="AXJ98782.1"/>
    </source>
</evidence>
<name>A0A345WYM9_KLEPN</name>
<dbReference type="AlphaFoldDB" id="A0A345WYM9"/>
<reference evidence="1" key="1">
    <citation type="submission" date="2018-01" db="EMBL/GenBank/DDBJ databases">
        <title>Complete sequencing of a NDM-1 plasmid.</title>
        <authorList>
            <person name="Dong D."/>
            <person name="Jia N."/>
            <person name="Zhang H."/>
            <person name="Zhao H."/>
            <person name="Liu Z."/>
            <person name="Zhu Y."/>
        </authorList>
    </citation>
    <scope>NUCLEOTIDE SEQUENCE</scope>
    <source>
        <strain evidence="1">TJ03</strain>
        <plasmid evidence="1">pNDM-TJ03</plasmid>
    </source>
</reference>
<keyword evidence="1" id="KW-0614">Plasmid</keyword>
<dbReference type="EMBL" id="MG845201">
    <property type="protein sequence ID" value="AXJ98782.1"/>
    <property type="molecule type" value="Genomic_DNA"/>
</dbReference>
<proteinExistence type="predicted"/>